<dbReference type="InterPro" id="IPR004305">
    <property type="entry name" value="Thiaminase-2/PQQC"/>
</dbReference>
<dbReference type="CDD" id="cd19358">
    <property type="entry name" value="TenA_E_Spr0628-like"/>
    <property type="match status" value="1"/>
</dbReference>
<dbReference type="EC" id="3.5.99.2" evidence="2"/>
<comment type="function">
    <text evidence="2">Catalyzes an amino-pyrimidine hydrolysis reaction at the C5' of the pyrimidine moiety of thiamine compounds, a reaction that is part of a thiamine salvage pathway. Thus, catalyzes the conversion of 4-amino-5-aminomethyl-2-methylpyrimidine to 4-amino-5-hydroxymethyl-2-methylpyrimidine (HMP).</text>
</comment>
<comment type="caution">
    <text evidence="4">The sequence shown here is derived from an EMBL/GenBank/DDBJ whole genome shotgun (WGS) entry which is preliminary data.</text>
</comment>
<dbReference type="Proteomes" id="UP001564626">
    <property type="component" value="Unassembled WGS sequence"/>
</dbReference>
<accession>A0ABV4CKK8</accession>
<dbReference type="InterPro" id="IPR050967">
    <property type="entry name" value="Thiamine_Salvage_TenA"/>
</dbReference>
<feature type="domain" description="Thiaminase-2/PQQC" evidence="3">
    <location>
        <begin position="10"/>
        <end position="210"/>
    </location>
</feature>
<dbReference type="PANTHER" id="PTHR43198:SF2">
    <property type="entry name" value="SI:CH1073-67J19.1-RELATED"/>
    <property type="match status" value="1"/>
</dbReference>
<dbReference type="SUPFAM" id="SSF48613">
    <property type="entry name" value="Heme oxygenase-like"/>
    <property type="match status" value="1"/>
</dbReference>
<dbReference type="Pfam" id="PF03070">
    <property type="entry name" value="TENA_THI-4"/>
    <property type="match status" value="1"/>
</dbReference>
<dbReference type="Gene3D" id="1.20.910.10">
    <property type="entry name" value="Heme oxygenase-like"/>
    <property type="match status" value="1"/>
</dbReference>
<dbReference type="InterPro" id="IPR016084">
    <property type="entry name" value="Haem_Oase-like_multi-hlx"/>
</dbReference>
<keyword evidence="5" id="KW-1185">Reference proteome</keyword>
<organism evidence="4 5">
    <name type="scientific">Saccharopolyspora cebuensis</name>
    <dbReference type="NCBI Taxonomy" id="418759"/>
    <lineage>
        <taxon>Bacteria</taxon>
        <taxon>Bacillati</taxon>
        <taxon>Actinomycetota</taxon>
        <taxon>Actinomycetes</taxon>
        <taxon>Pseudonocardiales</taxon>
        <taxon>Pseudonocardiaceae</taxon>
        <taxon>Saccharopolyspora</taxon>
    </lineage>
</organism>
<proteinExistence type="inferred from homology"/>
<protein>
    <recommendedName>
        <fullName evidence="2">Aminopyrimidine aminohydrolase</fullName>
        <ecNumber evidence="2">3.5.99.2</ecNumber>
    </recommendedName>
</protein>
<sequence>MTFSEWLRERSEPAWTKVVEHRFVDELFAGCVPAERMRSYLVQDYQFVDGFLALLGAAVARADRYTSRLAVAGSIGVVTSEENTYFQRAFDELDVPESDRTAPVLDPATAEFRELMADTTDKGSYADVLTVLLVAEWTYLDWASRAPDSPPPNFVHAEWIALHANPEFRHWVDWLRAEVDRIGEGLDERERARCLRLFQHATRCELDFFDAHGPVPPDVRGDGPDEG</sequence>
<evidence type="ECO:0000259" key="3">
    <source>
        <dbReference type="Pfam" id="PF03070"/>
    </source>
</evidence>
<comment type="catalytic activity">
    <reaction evidence="2">
        <text>4-amino-5-aminomethyl-2-methylpyrimidine + H2O = 4-amino-5-hydroxymethyl-2-methylpyrimidine + NH4(+)</text>
        <dbReference type="Rhea" id="RHEA:31799"/>
        <dbReference type="ChEBI" id="CHEBI:15377"/>
        <dbReference type="ChEBI" id="CHEBI:16892"/>
        <dbReference type="ChEBI" id="CHEBI:28938"/>
        <dbReference type="ChEBI" id="CHEBI:63416"/>
        <dbReference type="EC" id="3.5.99.2"/>
    </reaction>
</comment>
<evidence type="ECO:0000256" key="2">
    <source>
        <dbReference type="PIRNR" id="PIRNR003170"/>
    </source>
</evidence>
<evidence type="ECO:0000313" key="4">
    <source>
        <dbReference type="EMBL" id="MEY8041640.1"/>
    </source>
</evidence>
<comment type="pathway">
    <text evidence="1 2">Cofactor biosynthesis; thiamine diphosphate biosynthesis.</text>
</comment>
<dbReference type="RefSeq" id="WP_369775136.1">
    <property type="nucleotide sequence ID" value="NZ_JBGEHV010000040.1"/>
</dbReference>
<name>A0ABV4CKK8_9PSEU</name>
<dbReference type="PIRSF" id="PIRSF003170">
    <property type="entry name" value="Pet18p"/>
    <property type="match status" value="1"/>
</dbReference>
<comment type="similarity">
    <text evidence="2">Belongs to the TenA family.</text>
</comment>
<evidence type="ECO:0000256" key="1">
    <source>
        <dbReference type="ARBA" id="ARBA00004948"/>
    </source>
</evidence>
<comment type="catalytic activity">
    <reaction evidence="2">
        <text>thiamine + H2O = 5-(2-hydroxyethyl)-4-methylthiazole + 4-amino-5-hydroxymethyl-2-methylpyrimidine + H(+)</text>
        <dbReference type="Rhea" id="RHEA:17509"/>
        <dbReference type="ChEBI" id="CHEBI:15377"/>
        <dbReference type="ChEBI" id="CHEBI:15378"/>
        <dbReference type="ChEBI" id="CHEBI:16892"/>
        <dbReference type="ChEBI" id="CHEBI:17957"/>
        <dbReference type="ChEBI" id="CHEBI:18385"/>
        <dbReference type="EC" id="3.5.99.2"/>
    </reaction>
</comment>
<reference evidence="4 5" key="1">
    <citation type="submission" date="2024-08" db="EMBL/GenBank/DDBJ databases">
        <title>Genome mining of Saccharopolyspora cebuensis PGLac3 from Nigerian medicinal plant.</title>
        <authorList>
            <person name="Ezeobiora C.E."/>
            <person name="Igbokwe N.H."/>
            <person name="Amin D.H."/>
            <person name="Mendie U.E."/>
        </authorList>
    </citation>
    <scope>NUCLEOTIDE SEQUENCE [LARGE SCALE GENOMIC DNA]</scope>
    <source>
        <strain evidence="4 5">PGLac3</strain>
    </source>
</reference>
<evidence type="ECO:0000313" key="5">
    <source>
        <dbReference type="Proteomes" id="UP001564626"/>
    </source>
</evidence>
<dbReference type="PANTHER" id="PTHR43198">
    <property type="entry name" value="BIFUNCTIONAL TH2 PROTEIN"/>
    <property type="match status" value="1"/>
</dbReference>
<keyword evidence="2" id="KW-0378">Hydrolase</keyword>
<dbReference type="InterPro" id="IPR026285">
    <property type="entry name" value="TenA_E"/>
</dbReference>
<gene>
    <name evidence="4" type="ORF">AB8O55_19710</name>
</gene>
<dbReference type="EMBL" id="JBGEHV010000040">
    <property type="protein sequence ID" value="MEY8041640.1"/>
    <property type="molecule type" value="Genomic_DNA"/>
</dbReference>
<keyword evidence="2" id="KW-0784">Thiamine biosynthesis</keyword>